<dbReference type="Proteomes" id="UP000654075">
    <property type="component" value="Unassembled WGS sequence"/>
</dbReference>
<feature type="region of interest" description="Disordered" evidence="3">
    <location>
        <begin position="669"/>
        <end position="739"/>
    </location>
</feature>
<gene>
    <name evidence="5" type="ORF">PGLA1383_LOCUS38373</name>
</gene>
<dbReference type="Pfam" id="PF13540">
    <property type="entry name" value="RCC1_2"/>
    <property type="match status" value="2"/>
</dbReference>
<feature type="compositionally biased region" description="Low complexity" evidence="3">
    <location>
        <begin position="529"/>
        <end position="547"/>
    </location>
</feature>
<feature type="region of interest" description="Disordered" evidence="3">
    <location>
        <begin position="414"/>
        <end position="433"/>
    </location>
</feature>
<reference evidence="5" key="1">
    <citation type="submission" date="2021-02" db="EMBL/GenBank/DDBJ databases">
        <authorList>
            <person name="Dougan E. K."/>
            <person name="Rhodes N."/>
            <person name="Thang M."/>
            <person name="Chan C."/>
        </authorList>
    </citation>
    <scope>NUCLEOTIDE SEQUENCE</scope>
</reference>
<dbReference type="GO" id="GO:0005737">
    <property type="term" value="C:cytoplasm"/>
    <property type="evidence" value="ECO:0007669"/>
    <property type="project" value="TreeGrafter"/>
</dbReference>
<feature type="coiled-coil region" evidence="2">
    <location>
        <begin position="807"/>
        <end position="834"/>
    </location>
</feature>
<name>A0A813G2U5_POLGL</name>
<dbReference type="PANTHER" id="PTHR45982:SF1">
    <property type="entry name" value="REGULATOR OF CHROMOSOME CONDENSATION"/>
    <property type="match status" value="1"/>
</dbReference>
<dbReference type="InterPro" id="IPR009091">
    <property type="entry name" value="RCC1/BLIP-II"/>
</dbReference>
<feature type="repeat" description="RCC1" evidence="1">
    <location>
        <begin position="957"/>
        <end position="1020"/>
    </location>
</feature>
<feature type="compositionally biased region" description="Gly residues" evidence="3">
    <location>
        <begin position="607"/>
        <end position="633"/>
    </location>
</feature>
<dbReference type="SUPFAM" id="SSF50985">
    <property type="entry name" value="RCC1/BLIP-II"/>
    <property type="match status" value="1"/>
</dbReference>
<evidence type="ECO:0000256" key="3">
    <source>
        <dbReference type="SAM" id="MobiDB-lite"/>
    </source>
</evidence>
<dbReference type="GO" id="GO:0005085">
    <property type="term" value="F:guanyl-nucleotide exchange factor activity"/>
    <property type="evidence" value="ECO:0007669"/>
    <property type="project" value="TreeGrafter"/>
</dbReference>
<evidence type="ECO:0000259" key="4">
    <source>
        <dbReference type="PROSITE" id="PS50800"/>
    </source>
</evidence>
<dbReference type="InterPro" id="IPR051553">
    <property type="entry name" value="Ran_GTPase-activating"/>
</dbReference>
<dbReference type="PANTHER" id="PTHR45982">
    <property type="entry name" value="REGULATOR OF CHROMOSOME CONDENSATION"/>
    <property type="match status" value="1"/>
</dbReference>
<evidence type="ECO:0000256" key="1">
    <source>
        <dbReference type="PROSITE-ProRule" id="PRU00235"/>
    </source>
</evidence>
<dbReference type="Gene3D" id="2.130.10.30">
    <property type="entry name" value="Regulator of chromosome condensation 1/beta-lactamase-inhibitor protein II"/>
    <property type="match status" value="1"/>
</dbReference>
<evidence type="ECO:0000313" key="6">
    <source>
        <dbReference type="Proteomes" id="UP000654075"/>
    </source>
</evidence>
<proteinExistence type="predicted"/>
<feature type="repeat" description="RCC1" evidence="1">
    <location>
        <begin position="901"/>
        <end position="956"/>
    </location>
</feature>
<keyword evidence="6" id="KW-1185">Reference proteome</keyword>
<evidence type="ECO:0000256" key="2">
    <source>
        <dbReference type="SAM" id="Coils"/>
    </source>
</evidence>
<dbReference type="InterPro" id="IPR003034">
    <property type="entry name" value="SAP_dom"/>
</dbReference>
<dbReference type="PROSITE" id="PS50800">
    <property type="entry name" value="SAP"/>
    <property type="match status" value="1"/>
</dbReference>
<dbReference type="EMBL" id="CAJNNV010027593">
    <property type="protein sequence ID" value="CAE8620841.1"/>
    <property type="molecule type" value="Genomic_DNA"/>
</dbReference>
<feature type="compositionally biased region" description="Low complexity" evidence="3">
    <location>
        <begin position="669"/>
        <end position="714"/>
    </location>
</feature>
<feature type="non-terminal residue" evidence="5">
    <location>
        <position position="1103"/>
    </location>
</feature>
<dbReference type="OrthoDB" id="10256179at2759"/>
<dbReference type="PROSITE" id="PS50012">
    <property type="entry name" value="RCC1_3"/>
    <property type="match status" value="2"/>
</dbReference>
<keyword evidence="2" id="KW-0175">Coiled coil</keyword>
<dbReference type="InterPro" id="IPR000408">
    <property type="entry name" value="Reg_chr_condens"/>
</dbReference>
<feature type="region of interest" description="Disordered" evidence="3">
    <location>
        <begin position="510"/>
        <end position="561"/>
    </location>
</feature>
<organism evidence="5 6">
    <name type="scientific">Polarella glacialis</name>
    <name type="common">Dinoflagellate</name>
    <dbReference type="NCBI Taxonomy" id="89957"/>
    <lineage>
        <taxon>Eukaryota</taxon>
        <taxon>Sar</taxon>
        <taxon>Alveolata</taxon>
        <taxon>Dinophyceae</taxon>
        <taxon>Suessiales</taxon>
        <taxon>Suessiaceae</taxon>
        <taxon>Polarella</taxon>
    </lineage>
</organism>
<comment type="caution">
    <text evidence="5">The sequence shown here is derived from an EMBL/GenBank/DDBJ whole genome shotgun (WGS) entry which is preliminary data.</text>
</comment>
<feature type="region of interest" description="Disordered" evidence="3">
    <location>
        <begin position="605"/>
        <end position="633"/>
    </location>
</feature>
<accession>A0A813G2U5</accession>
<feature type="domain" description="SAP" evidence="4">
    <location>
        <begin position="635"/>
        <end position="669"/>
    </location>
</feature>
<protein>
    <recommendedName>
        <fullName evidence="4">SAP domain-containing protein</fullName>
    </recommendedName>
</protein>
<dbReference type="AlphaFoldDB" id="A0A813G2U5"/>
<sequence length="1103" mass="115507">MDVSWGYERCPPFEEGQLVAQRPGSDAQDAAQEALTLAHNLRDASQQCQWADAESAAAALASAARAASEATLDAEGVGGAGDAGGLLWRAASAARAGLLKLLVAFAGRASRGPPEDLCLAVAAACTALLPDVWPSSPAAADDLLGMAGVVRSLLRVAATPSKTGEDCTGGFAVLSARRAAAELLTALLEASNTAWRQPAEASLLKEQAHTGAMQALADALLGCEPDPRLHESLLELLWRGLRRLPSGAGLSALAAAHPALLLLEARQAGLCARLQSLAPDQLLADARGLALELCFPGAEPAVFGCRSSAGDWAGSDGAIAVFSRHCLGLHHAGEMEPTMELPWEVTSVLDLQRAPEASSAFGDGGGESVLMALSVDLEALWRLGCLPDVAVPPTFELLVDGPLAEVLAALPQRQQQQLPPQPYSAPEEGQPEWMPTPQNAARLQLHGIMEMSLVGGLTVLGPDGPEPLCDQAAAAHPLIPGRAIATPCRRTAPTDMSPALYSVVSVSSEASPSRAFRSDNNNKKSAVTAAAQPQPPWRAAAAAAKRPPGFDPKQHQEVQQQQPLVQNKPMLPQKLPVEVSRKLAPAVAKANGSSTNPAAAQLLSRLFGGGGTDSSRGGGNQPGPGGTRSGGSRGYAVLATSTLQALCKARGLPAAGERAELLAKLEGAPVQPTSAAAATTASRTTRRQAQQSQKQPLQAQKQPPFGAQQAEKAQQPPPQSRQSKRLSEALQPPPKGLLPEAASSIATAATEGWISEKFVAAAVAAQGCTSRSHQPVSVPKISGFVVDGQLSQKVAQPFRRVPPQDAVTRVLQEAARLAREVAEVQRQFRESKKATEVRSSEADAMLDQIAKAGSGLLKRSREDAWQCFVDFAFQADFRGDEKENVAVAVGKDHALMLTDEGVLYSWGASNDFGQLGRPAANEAKMMEPSPIINGIKSEILVQIACGANHCLALSQRGMLFAWGSNKAGQLGIEGFSTTCPVEELIEKTPTPVKGFSGQDGSKFARSCSCGPESSACVSTAGEVYVWGAISYYAFGNGTQYNRGENCTVPVCIRGVPHEVCTREDSGPDQVALYKDTFATTIARKSVEEEMGSLITSLKTRSSQ</sequence>
<evidence type="ECO:0000313" key="5">
    <source>
        <dbReference type="EMBL" id="CAE8620841.1"/>
    </source>
</evidence>